<feature type="domain" description="Carbohydrate kinase FGGY C-terminal" evidence="10">
    <location>
        <begin position="293"/>
        <end position="497"/>
    </location>
</feature>
<evidence type="ECO:0000313" key="13">
    <source>
        <dbReference type="Proteomes" id="UP000621856"/>
    </source>
</evidence>
<reference evidence="11" key="3">
    <citation type="submission" date="2020-09" db="EMBL/GenBank/DDBJ databases">
        <authorList>
            <person name="Sun Q."/>
            <person name="Zhou Y."/>
        </authorList>
    </citation>
    <scope>NUCLEOTIDE SEQUENCE</scope>
    <source>
        <strain evidence="11">CGMCC 1.14984</strain>
    </source>
</reference>
<evidence type="ECO:0000256" key="7">
    <source>
        <dbReference type="HAMAP-Rule" id="MF_00520"/>
    </source>
</evidence>
<comment type="pathway">
    <text evidence="7 9">Carbohydrate degradation; L-arabinose degradation via L-ribulose; D-xylulose 5-phosphate from L-arabinose (bacterial route): step 2/3.</text>
</comment>
<dbReference type="EMBL" id="VCJR02000001">
    <property type="protein sequence ID" value="NHK27905.1"/>
    <property type="molecule type" value="Genomic_DNA"/>
</dbReference>
<comment type="similarity">
    <text evidence="7 9">Belongs to the ribulokinase family.</text>
</comment>
<evidence type="ECO:0000256" key="3">
    <source>
        <dbReference type="ARBA" id="ARBA00022777"/>
    </source>
</evidence>
<keyword evidence="2 7" id="KW-0547">Nucleotide-binding</keyword>
<evidence type="ECO:0000313" key="11">
    <source>
        <dbReference type="EMBL" id="GGH96864.1"/>
    </source>
</evidence>
<dbReference type="GO" id="GO:0019569">
    <property type="term" value="P:L-arabinose catabolic process to D-xylulose 5-phosphate"/>
    <property type="evidence" value="ECO:0007669"/>
    <property type="project" value="UniProtKB-UniRule"/>
</dbReference>
<evidence type="ECO:0000259" key="10">
    <source>
        <dbReference type="Pfam" id="PF02782"/>
    </source>
</evidence>
<keyword evidence="4 7" id="KW-0067">ATP-binding</keyword>
<evidence type="ECO:0000256" key="1">
    <source>
        <dbReference type="ARBA" id="ARBA00022679"/>
    </source>
</evidence>
<dbReference type="InterPro" id="IPR005929">
    <property type="entry name" value="Ribulokinase"/>
</dbReference>
<dbReference type="GO" id="GO:0008741">
    <property type="term" value="F:ribulokinase activity"/>
    <property type="evidence" value="ECO:0007669"/>
    <property type="project" value="UniProtKB-UniRule"/>
</dbReference>
<dbReference type="EC" id="2.7.1.16" evidence="7 8"/>
<dbReference type="EMBL" id="BMGZ01000001">
    <property type="protein sequence ID" value="GGH96864.1"/>
    <property type="molecule type" value="Genomic_DNA"/>
</dbReference>
<dbReference type="AlphaFoldDB" id="A0A8J3A386"/>
<keyword evidence="6 7" id="KW-0119">Carbohydrate metabolism</keyword>
<dbReference type="NCBIfam" id="NF003154">
    <property type="entry name" value="PRK04123.1"/>
    <property type="match status" value="1"/>
</dbReference>
<dbReference type="UniPathway" id="UPA00145">
    <property type="reaction ID" value="UER00566"/>
</dbReference>
<sequence length="550" mass="59303">MSEQKLVLGLDYGTDSARAFLADALTGETLGMSVAPYERWSRRQYCEPAKDQYRQHPQDYIDALEASVAEALAQAGEGAGEKVVGISFDTTGSTPCLVDEDGIPLALRDDFAEEPDAMFVLWKDHTAIKEAEHINTLSKTWNTDYLKYVGGIYSSEWVLAKMAHVLKGNDKVHDVARAWIEHCDWMPALLTGKVQPGEVRRGRCAAGHKALWSEEWGGLPEEGFLTAIEPRLAGYRERFSADTFTSDQAVGTILPEWADRLGISREAVVGIGAFDCHMGAVGGEVRPGSLSRVIGTSTCDIMIAPEEAIGGKTVAGICGQVDGSVAPGYIGLEAGQSAFGDLYAWFADVLAWPLKNLMDDKAGAETVRAKLIPALSKEAEKIAPEESSIVAVDWMNGRRTPDASQAVKGAIAGLSLGSDAPRIFRALVEATCFGSRAIVERFRREGVAIDDVIALGGVAQKSPLVMQIMADVLNMPIRVARSEQTCALGAAMFAAIASGVHKSVEEAQSAMGQGFEAEYTPDPARAAWYDKVYQEHYAPFGEFIETQLTA</sequence>
<evidence type="ECO:0000313" key="14">
    <source>
        <dbReference type="Proteomes" id="UP000818603"/>
    </source>
</evidence>
<dbReference type="Proteomes" id="UP000818603">
    <property type="component" value="Unassembled WGS sequence"/>
</dbReference>
<dbReference type="InterPro" id="IPR018485">
    <property type="entry name" value="FGGY_C"/>
</dbReference>
<comment type="catalytic activity">
    <reaction evidence="7 9">
        <text>L-ribulose + ATP = L-ribulose 5-phosphate + ADP + H(+)</text>
        <dbReference type="Rhea" id="RHEA:22072"/>
        <dbReference type="ChEBI" id="CHEBI:15378"/>
        <dbReference type="ChEBI" id="CHEBI:16880"/>
        <dbReference type="ChEBI" id="CHEBI:30616"/>
        <dbReference type="ChEBI" id="CHEBI:58226"/>
        <dbReference type="ChEBI" id="CHEBI:456216"/>
        <dbReference type="EC" id="2.7.1.16"/>
    </reaction>
</comment>
<dbReference type="InterPro" id="IPR043129">
    <property type="entry name" value="ATPase_NBD"/>
</dbReference>
<proteinExistence type="inferred from homology"/>
<name>A0A8J3A386_9PROT</name>
<dbReference type="GO" id="GO:0005737">
    <property type="term" value="C:cytoplasm"/>
    <property type="evidence" value="ECO:0007669"/>
    <property type="project" value="TreeGrafter"/>
</dbReference>
<evidence type="ECO:0000256" key="4">
    <source>
        <dbReference type="ARBA" id="ARBA00022840"/>
    </source>
</evidence>
<evidence type="ECO:0000256" key="8">
    <source>
        <dbReference type="NCBIfam" id="TIGR01234"/>
    </source>
</evidence>
<dbReference type="NCBIfam" id="TIGR01234">
    <property type="entry name" value="L-ribulokinase"/>
    <property type="match status" value="1"/>
</dbReference>
<dbReference type="GO" id="GO:0019150">
    <property type="term" value="F:D-ribulokinase activity"/>
    <property type="evidence" value="ECO:0007669"/>
    <property type="project" value="TreeGrafter"/>
</dbReference>
<evidence type="ECO:0000256" key="2">
    <source>
        <dbReference type="ARBA" id="ARBA00022741"/>
    </source>
</evidence>
<evidence type="ECO:0000313" key="12">
    <source>
        <dbReference type="EMBL" id="NHK27905.1"/>
    </source>
</evidence>
<reference evidence="11" key="1">
    <citation type="journal article" date="2014" name="Int. J. Syst. Evol. Microbiol.">
        <title>Complete genome sequence of Corynebacterium casei LMG S-19264T (=DSM 44701T), isolated from a smear-ripened cheese.</title>
        <authorList>
            <consortium name="US DOE Joint Genome Institute (JGI-PGF)"/>
            <person name="Walter F."/>
            <person name="Albersmeier A."/>
            <person name="Kalinowski J."/>
            <person name="Ruckert C."/>
        </authorList>
    </citation>
    <scope>NUCLEOTIDE SEQUENCE</scope>
    <source>
        <strain evidence="11">CGMCC 1.14984</strain>
    </source>
</reference>
<keyword evidence="3 7" id="KW-0418">Kinase</keyword>
<dbReference type="Pfam" id="PF02782">
    <property type="entry name" value="FGGY_C"/>
    <property type="match status" value="1"/>
</dbReference>
<evidence type="ECO:0000256" key="6">
    <source>
        <dbReference type="ARBA" id="ARBA00023277"/>
    </source>
</evidence>
<keyword evidence="5 7" id="KW-0054">Arabinose catabolism</keyword>
<dbReference type="RefSeq" id="WP_166426401.1">
    <property type="nucleotide sequence ID" value="NZ_BMGZ01000001.1"/>
</dbReference>
<protein>
    <recommendedName>
        <fullName evidence="7 8">Ribulokinase</fullName>
        <ecNumber evidence="7 8">2.7.1.16</ecNumber>
    </recommendedName>
</protein>
<dbReference type="PANTHER" id="PTHR43435:SF4">
    <property type="entry name" value="FGGY CARBOHYDRATE KINASE DOMAIN-CONTAINING PROTEIN"/>
    <property type="match status" value="1"/>
</dbReference>
<gene>
    <name evidence="7 11" type="primary">araB</name>
    <name evidence="12" type="ORF">FF098_008325</name>
    <name evidence="11" type="ORF">GCM10011355_16770</name>
</gene>
<organism evidence="11 13">
    <name type="scientific">Aquisalinus luteolus</name>
    <dbReference type="NCBI Taxonomy" id="1566827"/>
    <lineage>
        <taxon>Bacteria</taxon>
        <taxon>Pseudomonadati</taxon>
        <taxon>Pseudomonadota</taxon>
        <taxon>Alphaproteobacteria</taxon>
        <taxon>Parvularculales</taxon>
        <taxon>Parvularculaceae</taxon>
        <taxon>Aquisalinus</taxon>
    </lineage>
</organism>
<dbReference type="GO" id="GO:0005524">
    <property type="term" value="F:ATP binding"/>
    <property type="evidence" value="ECO:0007669"/>
    <property type="project" value="UniProtKB-UniRule"/>
</dbReference>
<dbReference type="InterPro" id="IPR000577">
    <property type="entry name" value="Carb_kinase_FGGY"/>
</dbReference>
<evidence type="ECO:0000256" key="9">
    <source>
        <dbReference type="RuleBase" id="RU003455"/>
    </source>
</evidence>
<dbReference type="PIRSF" id="PIRSF000538">
    <property type="entry name" value="GlpK"/>
    <property type="match status" value="1"/>
</dbReference>
<dbReference type="Gene3D" id="3.30.420.40">
    <property type="match status" value="1"/>
</dbReference>
<comment type="catalytic activity">
    <reaction evidence="7">
        <text>D-ribulose + ATP = D-ribulose 5-phosphate + ADP + H(+)</text>
        <dbReference type="Rhea" id="RHEA:17601"/>
        <dbReference type="ChEBI" id="CHEBI:15378"/>
        <dbReference type="ChEBI" id="CHEBI:17173"/>
        <dbReference type="ChEBI" id="CHEBI:30616"/>
        <dbReference type="ChEBI" id="CHEBI:58121"/>
        <dbReference type="ChEBI" id="CHEBI:456216"/>
        <dbReference type="EC" id="2.7.1.16"/>
    </reaction>
</comment>
<dbReference type="HAMAP" id="MF_00520">
    <property type="entry name" value="Ribulokinase"/>
    <property type="match status" value="1"/>
</dbReference>
<evidence type="ECO:0000256" key="5">
    <source>
        <dbReference type="ARBA" id="ARBA00022935"/>
    </source>
</evidence>
<dbReference type="SUPFAM" id="SSF53067">
    <property type="entry name" value="Actin-like ATPase domain"/>
    <property type="match status" value="2"/>
</dbReference>
<keyword evidence="14" id="KW-1185">Reference proteome</keyword>
<accession>A0A8J3A386</accession>
<dbReference type="CDD" id="cd07781">
    <property type="entry name" value="ASKHA_NBD_FGGY_L-RBK"/>
    <property type="match status" value="1"/>
</dbReference>
<reference evidence="12 14" key="2">
    <citation type="submission" date="2020-02" db="EMBL/GenBank/DDBJ databases">
        <title>Genome sequence of Parvularcula flava strain NH6-79.</title>
        <authorList>
            <person name="Abdul Karim M.H."/>
            <person name="Lam M.Q."/>
            <person name="Chen S.J."/>
            <person name="Yahya A."/>
            <person name="Shahir S."/>
            <person name="Shamsir M.S."/>
            <person name="Chong C.S."/>
        </authorList>
    </citation>
    <scope>NUCLEOTIDE SEQUENCE [LARGE SCALE GENOMIC DNA]</scope>
    <source>
        <strain evidence="12 14">NH6-79</strain>
    </source>
</reference>
<dbReference type="Proteomes" id="UP000621856">
    <property type="component" value="Unassembled WGS sequence"/>
</dbReference>
<dbReference type="PANTHER" id="PTHR43435">
    <property type="entry name" value="RIBULOKINASE"/>
    <property type="match status" value="1"/>
</dbReference>
<keyword evidence="1 7" id="KW-0808">Transferase</keyword>
<dbReference type="Gene3D" id="1.20.58.2240">
    <property type="match status" value="1"/>
</dbReference>
<comment type="caution">
    <text evidence="11">The sequence shown here is derived from an EMBL/GenBank/DDBJ whole genome shotgun (WGS) entry which is preliminary data.</text>
</comment>